<sequence length="59" mass="6960">MAEQENVKCNIKKLADSQNFKCKVPNQFREIFPFSISYDSNNQFREIFPFSISYDSNSN</sequence>
<reference evidence="2" key="1">
    <citation type="submission" date="2022-11" db="UniProtKB">
        <authorList>
            <consortium name="WormBaseParasite"/>
        </authorList>
    </citation>
    <scope>IDENTIFICATION</scope>
</reference>
<dbReference type="AlphaFoldDB" id="A0A915IP54"/>
<organism evidence="1 2">
    <name type="scientific">Romanomermis culicivorax</name>
    <name type="common">Nematode worm</name>
    <dbReference type="NCBI Taxonomy" id="13658"/>
    <lineage>
        <taxon>Eukaryota</taxon>
        <taxon>Metazoa</taxon>
        <taxon>Ecdysozoa</taxon>
        <taxon>Nematoda</taxon>
        <taxon>Enoplea</taxon>
        <taxon>Dorylaimia</taxon>
        <taxon>Mermithida</taxon>
        <taxon>Mermithoidea</taxon>
        <taxon>Mermithidae</taxon>
        <taxon>Romanomermis</taxon>
    </lineage>
</organism>
<protein>
    <submittedName>
        <fullName evidence="2">Uncharacterized protein</fullName>
    </submittedName>
</protein>
<name>A0A915IP54_ROMCU</name>
<dbReference type="WBParaSite" id="nRc.2.0.1.t15968-RA">
    <property type="protein sequence ID" value="nRc.2.0.1.t15968-RA"/>
    <property type="gene ID" value="nRc.2.0.1.g15968"/>
</dbReference>
<dbReference type="Proteomes" id="UP000887565">
    <property type="component" value="Unplaced"/>
</dbReference>
<keyword evidence="1" id="KW-1185">Reference proteome</keyword>
<accession>A0A915IP54</accession>
<evidence type="ECO:0000313" key="1">
    <source>
        <dbReference type="Proteomes" id="UP000887565"/>
    </source>
</evidence>
<proteinExistence type="predicted"/>
<evidence type="ECO:0000313" key="2">
    <source>
        <dbReference type="WBParaSite" id="nRc.2.0.1.t15968-RA"/>
    </source>
</evidence>